<protein>
    <submittedName>
        <fullName evidence="1">Uncharacterized protein</fullName>
    </submittedName>
</protein>
<organism evidence="1 2">
    <name type="scientific">Brassica cretica</name>
    <name type="common">Mustard</name>
    <dbReference type="NCBI Taxonomy" id="69181"/>
    <lineage>
        <taxon>Eukaryota</taxon>
        <taxon>Viridiplantae</taxon>
        <taxon>Streptophyta</taxon>
        <taxon>Embryophyta</taxon>
        <taxon>Tracheophyta</taxon>
        <taxon>Spermatophyta</taxon>
        <taxon>Magnoliopsida</taxon>
        <taxon>eudicotyledons</taxon>
        <taxon>Gunneridae</taxon>
        <taxon>Pentapetalae</taxon>
        <taxon>rosids</taxon>
        <taxon>malvids</taxon>
        <taxon>Brassicales</taxon>
        <taxon>Brassicaceae</taxon>
        <taxon>Brassiceae</taxon>
        <taxon>Brassica</taxon>
    </lineage>
</organism>
<evidence type="ECO:0000313" key="2">
    <source>
        <dbReference type="Proteomes" id="UP000712281"/>
    </source>
</evidence>
<proteinExistence type="predicted"/>
<evidence type="ECO:0000313" key="1">
    <source>
        <dbReference type="EMBL" id="KAF2597339.1"/>
    </source>
</evidence>
<accession>A0A8S9KSF6</accession>
<sequence length="230" mass="26169">MLCGGNANHWTRARKGSLRSDRTRAPLGRYVATEIFRNVDTTLVHAFSSTLRCYLPKTVANPFHVPRHSKLSIKLYRKNRGKHEKLLFTYGFWARTSPKYTNLVRTRRTAHWDLTRNPLSQRAGGLIVGVENGCDELCGGNANHWTRARKGSLRSDQARAKARSLRSDRASIPLGRYVATELKPKLGRYVATEIFRNVDTTLVHAFSSTLRCYLLKTVANPFHVPRHSKL</sequence>
<dbReference type="Proteomes" id="UP000712281">
    <property type="component" value="Unassembled WGS sequence"/>
</dbReference>
<name>A0A8S9KSF6_BRACR</name>
<comment type="caution">
    <text evidence="1">The sequence shown here is derived from an EMBL/GenBank/DDBJ whole genome shotgun (WGS) entry which is preliminary data.</text>
</comment>
<dbReference type="EMBL" id="QGKW02000717">
    <property type="protein sequence ID" value="KAF2597339.1"/>
    <property type="molecule type" value="Genomic_DNA"/>
</dbReference>
<reference evidence="1" key="1">
    <citation type="submission" date="2019-12" db="EMBL/GenBank/DDBJ databases">
        <title>Genome sequencing and annotation of Brassica cretica.</title>
        <authorList>
            <person name="Studholme D.J."/>
            <person name="Sarris P.F."/>
        </authorList>
    </citation>
    <scope>NUCLEOTIDE SEQUENCE</scope>
    <source>
        <strain evidence="1">PFS-001/15</strain>
        <tissue evidence="1">Leaf</tissue>
    </source>
</reference>
<dbReference type="AlphaFoldDB" id="A0A8S9KSF6"/>
<gene>
    <name evidence="1" type="ORF">F2Q68_00008965</name>
</gene>